<feature type="domain" description="Beta galactosidase small chain/" evidence="7">
    <location>
        <begin position="747"/>
        <end position="1025"/>
    </location>
</feature>
<dbReference type="Gene3D" id="2.60.40.10">
    <property type="entry name" value="Immunoglobulins"/>
    <property type="match status" value="2"/>
</dbReference>
<evidence type="ECO:0000256" key="1">
    <source>
        <dbReference type="ARBA" id="ARBA00001412"/>
    </source>
</evidence>
<evidence type="ECO:0000256" key="6">
    <source>
        <dbReference type="ARBA" id="ARBA00032230"/>
    </source>
</evidence>
<dbReference type="GO" id="GO:0004565">
    <property type="term" value="F:beta-galactosidase activity"/>
    <property type="evidence" value="ECO:0007669"/>
    <property type="project" value="UniProtKB-EC"/>
</dbReference>
<sequence length="1025" mass="115254">MAVSFPSEKPKWADLSVLHEGTLPPRAYFYPYKSKEDALTYDVSKAQSVLLSGKWKFHLAPNPFEAPEGITTSAVDTDSWDDIQVPGIWQLQGHGKGPQYVNVQYPFPVDPPNPPIDNNETGSYVRIFEAPSEYQGQQIRLRFEGVDSAASVFLNGKEIGYSQGSRNPFEFDITGLIDWSGPNTLGVQVYQYCDGSYIEDQDQWRFSGIYRDVHLIAFPLQRIQDFHVQTILDGQYKDATLLVSADIVGNGDLNLELSDAVGLLVASATEIATDNKVIFKIPIKDPHKWTAESPYLYHLTLSFGEQVTAQRIGFRKIEIKNGVYLVNGRKVVFRGANRHEHHPLFGRAVPYEFMKQDLLIMKQHNINALRTCHQPSDPRLYDLCDELGIWVMDEADMECHGFSIIEEMALPEPERSLPYWDKKLMLNKINGKWTSDNPDWTQAYVDRAEQLVTRDKNHACVVMWSLGNEAFYGRNFQAMYDWIKAYDDTRPVHYEGDLEVETVDVYSRMYPPVQEIVDYASKLGVKYPLVLCEYVHAMGNGPGAIKEYIDAFYEYPSLMGGFEWEWANHGLKTKTTNGDEFYAYGGDFKDIPNDYNFVMDGMLFSNHTPQPGLLEYAKAIEPVQVMSGDIHKIEVINRYDFASLEHLKCEFSIVGDGFTGDSGELEIPSVAAGETGEIKLPSIDAGMFKTETYLNLAFSLSEETVWAPAGYVVATGQVRLKSATPFVSQSSSSSPLRLSTPTPTNLEISSTSSVWTFDLVRGKLISWLKEKKELIHAGRGPVLDVYRALTDNDRPYDGQDWLENMVNLTENTTRSVQYSQSADAITIIVESRLAPPVLSWSIDTKTKYIFSANGTLHIDCKGTPEGKNLPKTLPRIGLIMAVSEGLRHVEWFGRGPGESYSDKKLSQLYGNWSSSVDDLFVSYEFPQETSNRTDVRWVKLSNKGAAELKANFGTQEGFSFCATHYETGDVDKATHPYELEKTKKGYVILRLDAAHHGLGTGSCGPKTMETYALKTAPFGFSIDLE</sequence>
<dbReference type="Pfam" id="PF16353">
    <property type="entry name" value="LacZ_4"/>
    <property type="match status" value="1"/>
</dbReference>
<gene>
    <name evidence="8" type="ORF">UCRPC4_g02003</name>
</gene>
<dbReference type="Proteomes" id="UP000053317">
    <property type="component" value="Unassembled WGS sequence"/>
</dbReference>
<dbReference type="FunFam" id="3.20.20.80:FF:000018">
    <property type="entry name" value="Beta-galactosidase"/>
    <property type="match status" value="1"/>
</dbReference>
<accession>A0A0G2EQY4</accession>
<dbReference type="InterPro" id="IPR006104">
    <property type="entry name" value="Glyco_hydro_2_N"/>
</dbReference>
<dbReference type="Gene3D" id="2.60.120.260">
    <property type="entry name" value="Galactose-binding domain-like"/>
    <property type="match status" value="1"/>
</dbReference>
<dbReference type="Gene3D" id="3.20.20.80">
    <property type="entry name" value="Glycosidases"/>
    <property type="match status" value="1"/>
</dbReference>
<dbReference type="InterPro" id="IPR006103">
    <property type="entry name" value="Glyco_hydro_2_cat"/>
</dbReference>
<dbReference type="InterPro" id="IPR017853">
    <property type="entry name" value="GH"/>
</dbReference>
<evidence type="ECO:0000256" key="2">
    <source>
        <dbReference type="ARBA" id="ARBA00007401"/>
    </source>
</evidence>
<keyword evidence="5" id="KW-0326">Glycosidase</keyword>
<dbReference type="InterPro" id="IPR006102">
    <property type="entry name" value="Ig-like_GH2"/>
</dbReference>
<dbReference type="Gene3D" id="2.70.98.10">
    <property type="match status" value="1"/>
</dbReference>
<dbReference type="Pfam" id="PF00703">
    <property type="entry name" value="Glyco_hydro_2"/>
    <property type="match status" value="1"/>
</dbReference>
<dbReference type="Pfam" id="PF02836">
    <property type="entry name" value="Glyco_hydro_2_C"/>
    <property type="match status" value="1"/>
</dbReference>
<evidence type="ECO:0000313" key="9">
    <source>
        <dbReference type="Proteomes" id="UP000053317"/>
    </source>
</evidence>
<dbReference type="InterPro" id="IPR008979">
    <property type="entry name" value="Galactose-bd-like_sf"/>
</dbReference>
<dbReference type="SUPFAM" id="SSF49785">
    <property type="entry name" value="Galactose-binding domain-like"/>
    <property type="match status" value="1"/>
</dbReference>
<dbReference type="SMART" id="SM01038">
    <property type="entry name" value="Bgal_small_N"/>
    <property type="match status" value="1"/>
</dbReference>
<dbReference type="InterPro" id="IPR036156">
    <property type="entry name" value="Beta-gal/glucu_dom_sf"/>
</dbReference>
<dbReference type="InterPro" id="IPR014718">
    <property type="entry name" value="GH-type_carb-bd"/>
</dbReference>
<dbReference type="InterPro" id="IPR050347">
    <property type="entry name" value="Bact_Beta-galactosidase"/>
</dbReference>
<dbReference type="GO" id="GO:0009341">
    <property type="term" value="C:beta-galactosidase complex"/>
    <property type="evidence" value="ECO:0007669"/>
    <property type="project" value="InterPro"/>
</dbReference>
<dbReference type="InterPro" id="IPR004199">
    <property type="entry name" value="B-gal_small/dom_5"/>
</dbReference>
<comment type="similarity">
    <text evidence="2">Belongs to the glycosyl hydrolase 2 family.</text>
</comment>
<dbReference type="InterPro" id="IPR013783">
    <property type="entry name" value="Ig-like_fold"/>
</dbReference>
<dbReference type="AlphaFoldDB" id="A0A0G2EQY4"/>
<keyword evidence="9" id="KW-1185">Reference proteome</keyword>
<evidence type="ECO:0000256" key="5">
    <source>
        <dbReference type="ARBA" id="ARBA00023295"/>
    </source>
</evidence>
<dbReference type="PROSITE" id="PS00608">
    <property type="entry name" value="GLYCOSYL_HYDROL_F2_2"/>
    <property type="match status" value="1"/>
</dbReference>
<dbReference type="SUPFAM" id="SSF49303">
    <property type="entry name" value="beta-Galactosidase/glucuronidase domain"/>
    <property type="match status" value="2"/>
</dbReference>
<reference evidence="8 9" key="1">
    <citation type="submission" date="2015-05" db="EMBL/GenBank/DDBJ databases">
        <title>Distinctive expansion of gene families associated with plant cell wall degradation and secondary metabolism in the genomes of grapevine trunk pathogens.</title>
        <authorList>
            <person name="Lawrence D.P."/>
            <person name="Travadon R."/>
            <person name="Rolshausen P.E."/>
            <person name="Baumgartner K."/>
        </authorList>
    </citation>
    <scope>NUCLEOTIDE SEQUENCE [LARGE SCALE GENOMIC DNA]</scope>
    <source>
        <strain evidence="8">UCRPC4</strain>
    </source>
</reference>
<dbReference type="GO" id="GO:0030246">
    <property type="term" value="F:carbohydrate binding"/>
    <property type="evidence" value="ECO:0007669"/>
    <property type="project" value="InterPro"/>
</dbReference>
<dbReference type="InterPro" id="IPR032312">
    <property type="entry name" value="LacZ_4"/>
</dbReference>
<evidence type="ECO:0000256" key="4">
    <source>
        <dbReference type="ARBA" id="ARBA00022801"/>
    </source>
</evidence>
<comment type="catalytic activity">
    <reaction evidence="1">
        <text>Hydrolysis of terminal non-reducing beta-D-galactose residues in beta-D-galactosides.</text>
        <dbReference type="EC" id="3.2.1.23"/>
    </reaction>
</comment>
<evidence type="ECO:0000313" key="8">
    <source>
        <dbReference type="EMBL" id="KKY25197.1"/>
    </source>
</evidence>
<reference evidence="8 9" key="2">
    <citation type="submission" date="2015-05" db="EMBL/GenBank/DDBJ databases">
        <authorList>
            <person name="Morales-Cruz A."/>
            <person name="Amrine K.C."/>
            <person name="Cantu D."/>
        </authorList>
    </citation>
    <scope>NUCLEOTIDE SEQUENCE [LARGE SCALE GENOMIC DNA]</scope>
    <source>
        <strain evidence="8">UCRPC4</strain>
    </source>
</reference>
<dbReference type="Pfam" id="PF02929">
    <property type="entry name" value="Bgal_small_N"/>
    <property type="match status" value="1"/>
</dbReference>
<dbReference type="PANTHER" id="PTHR46323">
    <property type="entry name" value="BETA-GALACTOSIDASE"/>
    <property type="match status" value="1"/>
</dbReference>
<dbReference type="SUPFAM" id="SSF51445">
    <property type="entry name" value="(Trans)glycosidases"/>
    <property type="match status" value="1"/>
</dbReference>
<name>A0A0G2EQY4_PHACM</name>
<dbReference type="OrthoDB" id="408320at2759"/>
<dbReference type="GO" id="GO:0005990">
    <property type="term" value="P:lactose catabolic process"/>
    <property type="evidence" value="ECO:0007669"/>
    <property type="project" value="TreeGrafter"/>
</dbReference>
<comment type="caution">
    <text evidence="8">The sequence shown here is derived from an EMBL/GenBank/DDBJ whole genome shotgun (WGS) entry which is preliminary data.</text>
</comment>
<evidence type="ECO:0000256" key="3">
    <source>
        <dbReference type="ARBA" id="ARBA00012756"/>
    </source>
</evidence>
<dbReference type="InterPro" id="IPR023232">
    <property type="entry name" value="Glyco_hydro_2_AS"/>
</dbReference>
<organism evidence="8 9">
    <name type="scientific">Phaeomoniella chlamydospora</name>
    <name type="common">Phaeoacremonium chlamydosporum</name>
    <dbReference type="NCBI Taxonomy" id="158046"/>
    <lineage>
        <taxon>Eukaryota</taxon>
        <taxon>Fungi</taxon>
        <taxon>Dikarya</taxon>
        <taxon>Ascomycota</taxon>
        <taxon>Pezizomycotina</taxon>
        <taxon>Eurotiomycetes</taxon>
        <taxon>Chaetothyriomycetidae</taxon>
        <taxon>Phaeomoniellales</taxon>
        <taxon>Phaeomoniellaceae</taxon>
        <taxon>Phaeomoniella</taxon>
    </lineage>
</organism>
<protein>
    <recommendedName>
        <fullName evidence="3">beta-galactosidase</fullName>
        <ecNumber evidence="3">3.2.1.23</ecNumber>
    </recommendedName>
    <alternativeName>
        <fullName evidence="6">Lactase</fullName>
    </alternativeName>
</protein>
<dbReference type="PRINTS" id="PR00132">
    <property type="entry name" value="GLHYDRLASE2"/>
</dbReference>
<dbReference type="PANTHER" id="PTHR46323:SF2">
    <property type="entry name" value="BETA-GALACTOSIDASE"/>
    <property type="match status" value="1"/>
</dbReference>
<dbReference type="EC" id="3.2.1.23" evidence="3"/>
<dbReference type="InterPro" id="IPR006101">
    <property type="entry name" value="Glyco_hydro_2"/>
</dbReference>
<proteinExistence type="inferred from homology"/>
<evidence type="ECO:0000259" key="7">
    <source>
        <dbReference type="SMART" id="SM01038"/>
    </source>
</evidence>
<keyword evidence="4 8" id="KW-0378">Hydrolase</keyword>
<dbReference type="SUPFAM" id="SSF74650">
    <property type="entry name" value="Galactose mutarotase-like"/>
    <property type="match status" value="1"/>
</dbReference>
<dbReference type="EMBL" id="LCWF01000047">
    <property type="protein sequence ID" value="KKY25197.1"/>
    <property type="molecule type" value="Genomic_DNA"/>
</dbReference>
<dbReference type="InterPro" id="IPR011013">
    <property type="entry name" value="Gal_mutarotase_sf_dom"/>
</dbReference>
<dbReference type="Pfam" id="PF02837">
    <property type="entry name" value="Glyco_hydro_2_N"/>
    <property type="match status" value="1"/>
</dbReference>